<dbReference type="EMBL" id="JAUEIE010000004">
    <property type="protein sequence ID" value="MDN0022512.1"/>
    <property type="molecule type" value="Genomic_DNA"/>
</dbReference>
<proteinExistence type="predicted"/>
<reference evidence="2" key="2">
    <citation type="submission" date="2023-08" db="EMBL/GenBank/DDBJ databases">
        <title>Identification and characterization of horizontal gene transfer across gut microbiota members of farm animals based on homology search.</title>
        <authorList>
            <person name="Schwarzerova J."/>
            <person name="Nykrynova M."/>
            <person name="Jureckova K."/>
            <person name="Cejkova D."/>
            <person name="Rychlik I."/>
        </authorList>
    </citation>
    <scope>NUCLEOTIDE SEQUENCE</scope>
    <source>
        <strain evidence="2">ET15</strain>
        <strain evidence="1">ET37</strain>
    </source>
</reference>
<evidence type="ECO:0000313" key="4">
    <source>
        <dbReference type="Proteomes" id="UP001168478"/>
    </source>
</evidence>
<evidence type="ECO:0000313" key="3">
    <source>
        <dbReference type="Proteomes" id="UP001167831"/>
    </source>
</evidence>
<evidence type="ECO:0000313" key="1">
    <source>
        <dbReference type="EMBL" id="MDN0022512.1"/>
    </source>
</evidence>
<organism evidence="2 4">
    <name type="scientific">Leyella lascolaii</name>
    <dbReference type="NCBI Taxonomy" id="1776379"/>
    <lineage>
        <taxon>Bacteria</taxon>
        <taxon>Pseudomonadati</taxon>
        <taxon>Bacteroidota</taxon>
        <taxon>Bacteroidia</taxon>
        <taxon>Bacteroidales</taxon>
        <taxon>Prevotellaceae</taxon>
        <taxon>Leyella</taxon>
    </lineage>
</organism>
<dbReference type="Proteomes" id="UP001167831">
    <property type="component" value="Unassembled WGS sequence"/>
</dbReference>
<accession>A0AAW7JN68</accession>
<gene>
    <name evidence="1" type="ORF">QVN81_05660</name>
    <name evidence="2" type="ORF">QVN84_08165</name>
</gene>
<protein>
    <submittedName>
        <fullName evidence="2">Uncharacterized protein</fullName>
    </submittedName>
</protein>
<dbReference type="Proteomes" id="UP001168478">
    <property type="component" value="Unassembled WGS sequence"/>
</dbReference>
<dbReference type="AlphaFoldDB" id="A0AAW7JN68"/>
<name>A0AAW7JN68_9BACT</name>
<dbReference type="EMBL" id="JAUEIF010000006">
    <property type="protein sequence ID" value="MDN0025491.1"/>
    <property type="molecule type" value="Genomic_DNA"/>
</dbReference>
<dbReference type="RefSeq" id="WP_289825032.1">
    <property type="nucleotide sequence ID" value="NZ_JAUEIE010000004.1"/>
</dbReference>
<comment type="caution">
    <text evidence="2">The sequence shown here is derived from an EMBL/GenBank/DDBJ whole genome shotgun (WGS) entry which is preliminary data.</text>
</comment>
<reference evidence="2" key="1">
    <citation type="submission" date="2023-06" db="EMBL/GenBank/DDBJ databases">
        <authorList>
            <person name="Zeman M."/>
            <person name="Kubasova T."/>
            <person name="Jahodarova E."/>
            <person name="Nykrynova M."/>
            <person name="Rychlik I."/>
        </authorList>
    </citation>
    <scope>NUCLEOTIDE SEQUENCE</scope>
    <source>
        <strain evidence="2">ET15</strain>
        <strain evidence="1">ET37</strain>
    </source>
</reference>
<sequence length="272" mass="31844">MDIIKRNFLRAIRSGAFNDTEPFEPMSIFKWNKLLNIIISQNVISVAIKGMKNCNYENVPYETVYGFFKTYNIDINETTNEKVCIPRSDLNNMFLNKRLANLRHKELHSIDTSIETLDLLNIIIYNTNKILTHGIAYNNLLLIGKYLRNKGDKVDFVKLEHWLQYLKLHAMAQYEGSILITTLCFDMQEVPFVHNIDRIAYNRALKALDNIIKNDSELEWHFRQSKSGILHNNSVLLRNNIWHSMKYINYAPLETISNLINRMANSLSEIEE</sequence>
<keyword evidence="3" id="KW-1185">Reference proteome</keyword>
<evidence type="ECO:0000313" key="2">
    <source>
        <dbReference type="EMBL" id="MDN0025491.1"/>
    </source>
</evidence>